<dbReference type="HOGENOM" id="CLU_1403157_0_0_1"/>
<dbReference type="PROSITE" id="PS51404">
    <property type="entry name" value="DYP_PEROXIDASE"/>
    <property type="match status" value="1"/>
</dbReference>
<dbReference type="PANTHER" id="PTHR30521:SF4">
    <property type="entry name" value="DEFERROCHELATASE"/>
    <property type="match status" value="1"/>
</dbReference>
<evidence type="ECO:0000313" key="9">
    <source>
        <dbReference type="EMBL" id="KEP47672.1"/>
    </source>
</evidence>
<dbReference type="STRING" id="1423351.A0A074SCC6"/>
<name>A0A074SCC6_9AGAM</name>
<comment type="caution">
    <text evidence="9">The sequence shown here is derived from an EMBL/GenBank/DDBJ whole genome shotgun (WGS) entry which is preliminary data.</text>
</comment>
<evidence type="ECO:0000256" key="1">
    <source>
        <dbReference type="ARBA" id="ARBA00001970"/>
    </source>
</evidence>
<keyword evidence="7" id="KW-0408">Iron</keyword>
<evidence type="ECO:0000256" key="3">
    <source>
        <dbReference type="ARBA" id="ARBA00022617"/>
    </source>
</evidence>
<dbReference type="SUPFAM" id="SSF54909">
    <property type="entry name" value="Dimeric alpha+beta barrel"/>
    <property type="match status" value="1"/>
</dbReference>
<keyword evidence="6" id="KW-0560">Oxidoreductase</keyword>
<dbReference type="PANTHER" id="PTHR30521">
    <property type="entry name" value="DEFERROCHELATASE/PEROXIDASE"/>
    <property type="match status" value="1"/>
</dbReference>
<dbReference type="GO" id="GO:0020037">
    <property type="term" value="F:heme binding"/>
    <property type="evidence" value="ECO:0007669"/>
    <property type="project" value="InterPro"/>
</dbReference>
<evidence type="ECO:0000259" key="8">
    <source>
        <dbReference type="Pfam" id="PF20628"/>
    </source>
</evidence>
<keyword evidence="5" id="KW-0732">Signal</keyword>
<accession>A0A074SCC6</accession>
<dbReference type="Pfam" id="PF20628">
    <property type="entry name" value="Dyp_perox_C"/>
    <property type="match status" value="1"/>
</dbReference>
<comment type="cofactor">
    <cofactor evidence="1">
        <name>heme b</name>
        <dbReference type="ChEBI" id="CHEBI:60344"/>
    </cofactor>
</comment>
<keyword evidence="2 9" id="KW-0575">Peroxidase</keyword>
<sequence length="194" mass="21995">MIPRTRHRSLKINSICSLTKRLRTQTAHIRKTNPRNNLKPKDTESSSIVRAGIPYGEGSEEEKKHTTLIDRGLAFVAYQGSIENGWSYFLSAWANDPDFPHGKDRSPDATLPGFDAIIGQRAGKDRERPGIHGVKLPKDFVVPRAGAYFFVPSIPALHEFFAKAFAIKYSKCSYDFWLLIDSTYMVYDKETVEK</sequence>
<gene>
    <name evidence="9" type="ORF">V565_147900</name>
</gene>
<feature type="domain" description="Dyp-type peroxidase C-terminal" evidence="8">
    <location>
        <begin position="21"/>
        <end position="93"/>
    </location>
</feature>
<keyword evidence="10" id="KW-1185">Reference proteome</keyword>
<evidence type="ECO:0000256" key="7">
    <source>
        <dbReference type="ARBA" id="ARBA00023004"/>
    </source>
</evidence>
<evidence type="ECO:0000313" key="10">
    <source>
        <dbReference type="Proteomes" id="UP000027456"/>
    </source>
</evidence>
<proteinExistence type="predicted"/>
<evidence type="ECO:0000256" key="2">
    <source>
        <dbReference type="ARBA" id="ARBA00022559"/>
    </source>
</evidence>
<dbReference type="OrthoDB" id="3207336at2759"/>
<protein>
    <submittedName>
        <fullName evidence="9">Dyp-type peroxidase</fullName>
    </submittedName>
</protein>
<keyword evidence="3" id="KW-0349">Heme</keyword>
<evidence type="ECO:0000256" key="6">
    <source>
        <dbReference type="ARBA" id="ARBA00023002"/>
    </source>
</evidence>
<organism evidence="9 10">
    <name type="scientific">Rhizoctonia solani 123E</name>
    <dbReference type="NCBI Taxonomy" id="1423351"/>
    <lineage>
        <taxon>Eukaryota</taxon>
        <taxon>Fungi</taxon>
        <taxon>Dikarya</taxon>
        <taxon>Basidiomycota</taxon>
        <taxon>Agaricomycotina</taxon>
        <taxon>Agaricomycetes</taxon>
        <taxon>Cantharellales</taxon>
        <taxon>Ceratobasidiaceae</taxon>
        <taxon>Rhizoctonia</taxon>
    </lineage>
</organism>
<evidence type="ECO:0000256" key="5">
    <source>
        <dbReference type="ARBA" id="ARBA00022729"/>
    </source>
</evidence>
<dbReference type="InterPro" id="IPR048328">
    <property type="entry name" value="Dyp_perox_C"/>
</dbReference>
<dbReference type="AlphaFoldDB" id="A0A074SCC6"/>
<dbReference type="InterPro" id="IPR011008">
    <property type="entry name" value="Dimeric_a/b-barrel"/>
</dbReference>
<dbReference type="GO" id="GO:0005829">
    <property type="term" value="C:cytosol"/>
    <property type="evidence" value="ECO:0007669"/>
    <property type="project" value="TreeGrafter"/>
</dbReference>
<dbReference type="GO" id="GO:0004601">
    <property type="term" value="F:peroxidase activity"/>
    <property type="evidence" value="ECO:0007669"/>
    <property type="project" value="UniProtKB-KW"/>
</dbReference>
<dbReference type="EMBL" id="AZST01000682">
    <property type="protein sequence ID" value="KEP47672.1"/>
    <property type="molecule type" value="Genomic_DNA"/>
</dbReference>
<evidence type="ECO:0000256" key="4">
    <source>
        <dbReference type="ARBA" id="ARBA00022723"/>
    </source>
</evidence>
<dbReference type="InterPro" id="IPR006314">
    <property type="entry name" value="Dyp_peroxidase"/>
</dbReference>
<reference evidence="9 10" key="1">
    <citation type="submission" date="2013-12" db="EMBL/GenBank/DDBJ databases">
        <authorList>
            <person name="Cubeta M."/>
            <person name="Pakala S."/>
            <person name="Fedorova N."/>
            <person name="Thomas E."/>
            <person name="Dean R."/>
            <person name="Jabaji S."/>
            <person name="Neate S."/>
            <person name="Toda T."/>
            <person name="Tavantzis S."/>
            <person name="Vilgalys R."/>
            <person name="Bharathan N."/>
            <person name="Pakala S."/>
            <person name="Losada L.S."/>
            <person name="Zafar N."/>
            <person name="Nierman W."/>
        </authorList>
    </citation>
    <scope>NUCLEOTIDE SEQUENCE [LARGE SCALE GENOMIC DNA]</scope>
    <source>
        <strain evidence="9 10">123E</strain>
    </source>
</reference>
<keyword evidence="4" id="KW-0479">Metal-binding</keyword>
<dbReference type="Proteomes" id="UP000027456">
    <property type="component" value="Unassembled WGS sequence"/>
</dbReference>
<dbReference type="GO" id="GO:0046872">
    <property type="term" value="F:metal ion binding"/>
    <property type="evidence" value="ECO:0007669"/>
    <property type="project" value="UniProtKB-KW"/>
</dbReference>